<proteinExistence type="predicted"/>
<dbReference type="InterPro" id="IPR023393">
    <property type="entry name" value="START-like_dom_sf"/>
</dbReference>
<accession>A0A1T4YUD7</accession>
<dbReference type="Proteomes" id="UP000191040">
    <property type="component" value="Chromosome I"/>
</dbReference>
<dbReference type="AlphaFoldDB" id="A0A1T4YUD7"/>
<dbReference type="OrthoDB" id="4618973at2"/>
<dbReference type="RefSeq" id="WP_078698880.1">
    <property type="nucleotide sequence ID" value="NZ_LT796768.1"/>
</dbReference>
<dbReference type="InterPro" id="IPR019587">
    <property type="entry name" value="Polyketide_cyclase/dehydratase"/>
</dbReference>
<keyword evidence="2" id="KW-1185">Reference proteome</keyword>
<name>A0A1T4YUD7_9ACTN</name>
<dbReference type="STRING" id="1736691.SAMN06295964_0718"/>
<dbReference type="Pfam" id="PF10604">
    <property type="entry name" value="Polyketide_cyc2"/>
    <property type="match status" value="1"/>
</dbReference>
<dbReference type="EMBL" id="LT796768">
    <property type="protein sequence ID" value="SKB04835.1"/>
    <property type="molecule type" value="Genomic_DNA"/>
</dbReference>
<dbReference type="CDD" id="cd07812">
    <property type="entry name" value="SRPBCC"/>
    <property type="match status" value="1"/>
</dbReference>
<evidence type="ECO:0000313" key="2">
    <source>
        <dbReference type="Proteomes" id="UP000191040"/>
    </source>
</evidence>
<dbReference type="Gene3D" id="3.30.530.20">
    <property type="match status" value="1"/>
</dbReference>
<dbReference type="SUPFAM" id="SSF55961">
    <property type="entry name" value="Bet v1-like"/>
    <property type="match status" value="1"/>
</dbReference>
<organism evidence="1 2">
    <name type="scientific">Aeromicrobium choanae</name>
    <dbReference type="NCBI Taxonomy" id="1736691"/>
    <lineage>
        <taxon>Bacteria</taxon>
        <taxon>Bacillati</taxon>
        <taxon>Actinomycetota</taxon>
        <taxon>Actinomycetes</taxon>
        <taxon>Propionibacteriales</taxon>
        <taxon>Nocardioidaceae</taxon>
        <taxon>Aeromicrobium</taxon>
    </lineage>
</organism>
<sequence length="160" mass="17758">MANRDEISATIDIEAPPERVWELVSNPDHMPRWSPQCRKMIVRGKGPVGVGTTTINVNRRGPLFWPTRSKVKEFVPGKRFAFKIAENGTIWSYDLEATATGTRLTESRHAPHGVSSLSNFLTRRVLGGTENFEDELEAGIRQTLERIKAAAEGSDLVGKA</sequence>
<gene>
    <name evidence="1" type="ORF">SAMN06295964_0718</name>
</gene>
<protein>
    <submittedName>
        <fullName evidence="1">Uncharacterized conserved protein YndB, AHSA1/START domain</fullName>
    </submittedName>
</protein>
<reference evidence="2" key="1">
    <citation type="submission" date="2017-02" db="EMBL/GenBank/DDBJ databases">
        <authorList>
            <person name="Varghese N."/>
            <person name="Submissions S."/>
        </authorList>
    </citation>
    <scope>NUCLEOTIDE SEQUENCE [LARGE SCALE GENOMIC DNA]</scope>
    <source>
        <strain evidence="2">9H-4</strain>
    </source>
</reference>
<evidence type="ECO:0000313" key="1">
    <source>
        <dbReference type="EMBL" id="SKB04835.1"/>
    </source>
</evidence>